<dbReference type="GO" id="GO:0006004">
    <property type="term" value="P:fucose metabolic process"/>
    <property type="evidence" value="ECO:0007669"/>
    <property type="project" value="UniProtKB-KW"/>
</dbReference>
<comment type="similarity">
    <text evidence="3">Belongs to the glycosyltransferase GT106 family.</text>
</comment>
<evidence type="ECO:0000256" key="1">
    <source>
        <dbReference type="ARBA" id="ARBA00004606"/>
    </source>
</evidence>
<dbReference type="PANTHER" id="PTHR31741:SF1">
    <property type="entry name" value="O-FUCOSYLTRANSFERASE 7"/>
    <property type="match status" value="1"/>
</dbReference>
<keyword evidence="8 14" id="KW-1133">Transmembrane helix</keyword>
<evidence type="ECO:0000256" key="4">
    <source>
        <dbReference type="ARBA" id="ARBA00022676"/>
    </source>
</evidence>
<comment type="subcellular location">
    <subcellularLocation>
        <location evidence="1">Membrane</location>
        <topology evidence="1">Single-pass type II membrane protein</topology>
    </subcellularLocation>
</comment>
<protein>
    <recommendedName>
        <fullName evidence="13">O-fucosyltransferase family protein</fullName>
    </recommendedName>
</protein>
<evidence type="ECO:0000256" key="7">
    <source>
        <dbReference type="ARBA" id="ARBA00022968"/>
    </source>
</evidence>
<evidence type="ECO:0000256" key="14">
    <source>
        <dbReference type="SAM" id="Phobius"/>
    </source>
</evidence>
<evidence type="ECO:0000256" key="3">
    <source>
        <dbReference type="ARBA" id="ARBA00007737"/>
    </source>
</evidence>
<proteinExistence type="inferred from homology"/>
<dbReference type="GO" id="GO:0005737">
    <property type="term" value="C:cytoplasm"/>
    <property type="evidence" value="ECO:0007669"/>
    <property type="project" value="TreeGrafter"/>
</dbReference>
<keyword evidence="9 14" id="KW-0472">Membrane</keyword>
<accession>A0AAW2SIT7</accession>
<evidence type="ECO:0000256" key="2">
    <source>
        <dbReference type="ARBA" id="ARBA00004881"/>
    </source>
</evidence>
<feature type="transmembrane region" description="Helical" evidence="14">
    <location>
        <begin position="21"/>
        <end position="39"/>
    </location>
</feature>
<evidence type="ECO:0000256" key="6">
    <source>
        <dbReference type="ARBA" id="ARBA00022692"/>
    </source>
</evidence>
<evidence type="ECO:0000256" key="13">
    <source>
        <dbReference type="ARBA" id="ARBA00030350"/>
    </source>
</evidence>
<keyword evidence="12" id="KW-0119">Carbohydrate metabolism</keyword>
<dbReference type="AlphaFoldDB" id="A0AAW2SIT7"/>
<dbReference type="EMBL" id="JACGWJ010000010">
    <property type="protein sequence ID" value="KAL0392368.1"/>
    <property type="molecule type" value="Genomic_DNA"/>
</dbReference>
<dbReference type="PANTHER" id="PTHR31741">
    <property type="entry name" value="OS02G0726500 PROTEIN-RELATED"/>
    <property type="match status" value="1"/>
</dbReference>
<keyword evidence="10" id="KW-0325">Glycoprotein</keyword>
<sequence>MAVVGLVAKPRWRTVLILRRVLMCAIATIALMALLSVHVREVSKLPGGASYKLPALRGAKRSLNLETLWKALPNRDYAPCTEPSSSYTTPPESRGYLLVHANGGLNQMRAGICDMVAVARIINATLVIPELDKRSFWQDSSNFSDVFDEYHFINSLVNDVKIIKKLPKELATATRAVKHFKSWSGMDYYEEEIARLWEEYQLLVDRMRSYGRYIALHLRFEKDMLAFSGCTHDLSLEEAEELKTIRENTTWWKVKDIDPLEQRMSGFCPLTPKEVGIFLRALGFPSSTPIYIAAGEIYGGESRMAQLQSQINLQFTATAYHLYQLKPLITAASFTSSSCPSLINNFKH</sequence>
<organism evidence="15">
    <name type="scientific">Sesamum radiatum</name>
    <name type="common">Black benniseed</name>
    <dbReference type="NCBI Taxonomy" id="300843"/>
    <lineage>
        <taxon>Eukaryota</taxon>
        <taxon>Viridiplantae</taxon>
        <taxon>Streptophyta</taxon>
        <taxon>Embryophyta</taxon>
        <taxon>Tracheophyta</taxon>
        <taxon>Spermatophyta</taxon>
        <taxon>Magnoliopsida</taxon>
        <taxon>eudicotyledons</taxon>
        <taxon>Gunneridae</taxon>
        <taxon>Pentapetalae</taxon>
        <taxon>asterids</taxon>
        <taxon>lamiids</taxon>
        <taxon>Lamiales</taxon>
        <taxon>Pedaliaceae</taxon>
        <taxon>Sesamum</taxon>
    </lineage>
</organism>
<evidence type="ECO:0000256" key="9">
    <source>
        <dbReference type="ARBA" id="ARBA00023136"/>
    </source>
</evidence>
<evidence type="ECO:0000256" key="12">
    <source>
        <dbReference type="ARBA" id="ARBA00023277"/>
    </source>
</evidence>
<keyword evidence="7" id="KW-0735">Signal-anchor</keyword>
<keyword evidence="6 14" id="KW-0812">Transmembrane</keyword>
<comment type="caution">
    <text evidence="15">The sequence shown here is derived from an EMBL/GenBank/DDBJ whole genome shotgun (WGS) entry which is preliminary data.</text>
</comment>
<reference evidence="15" key="1">
    <citation type="submission" date="2020-06" db="EMBL/GenBank/DDBJ databases">
        <authorList>
            <person name="Li T."/>
            <person name="Hu X."/>
            <person name="Zhang T."/>
            <person name="Song X."/>
            <person name="Zhang H."/>
            <person name="Dai N."/>
            <person name="Sheng W."/>
            <person name="Hou X."/>
            <person name="Wei L."/>
        </authorList>
    </citation>
    <scope>NUCLEOTIDE SEQUENCE</scope>
    <source>
        <strain evidence="15">G02</strain>
        <tissue evidence="15">Leaf</tissue>
    </source>
</reference>
<keyword evidence="4" id="KW-0328">Glycosyltransferase</keyword>
<dbReference type="InterPro" id="IPR019378">
    <property type="entry name" value="GDP-Fuc_O-FucTrfase"/>
</dbReference>
<dbReference type="GO" id="GO:0016757">
    <property type="term" value="F:glycosyltransferase activity"/>
    <property type="evidence" value="ECO:0007669"/>
    <property type="project" value="UniProtKB-KW"/>
</dbReference>
<reference evidence="15" key="2">
    <citation type="journal article" date="2024" name="Plant">
        <title>Genomic evolution and insights into agronomic trait innovations of Sesamum species.</title>
        <authorList>
            <person name="Miao H."/>
            <person name="Wang L."/>
            <person name="Qu L."/>
            <person name="Liu H."/>
            <person name="Sun Y."/>
            <person name="Le M."/>
            <person name="Wang Q."/>
            <person name="Wei S."/>
            <person name="Zheng Y."/>
            <person name="Lin W."/>
            <person name="Duan Y."/>
            <person name="Cao H."/>
            <person name="Xiong S."/>
            <person name="Wang X."/>
            <person name="Wei L."/>
            <person name="Li C."/>
            <person name="Ma Q."/>
            <person name="Ju M."/>
            <person name="Zhao R."/>
            <person name="Li G."/>
            <person name="Mu C."/>
            <person name="Tian Q."/>
            <person name="Mei H."/>
            <person name="Zhang T."/>
            <person name="Gao T."/>
            <person name="Zhang H."/>
        </authorList>
    </citation>
    <scope>NUCLEOTIDE SEQUENCE</scope>
    <source>
        <strain evidence="15">G02</strain>
    </source>
</reference>
<evidence type="ECO:0000256" key="5">
    <source>
        <dbReference type="ARBA" id="ARBA00022679"/>
    </source>
</evidence>
<comment type="pathway">
    <text evidence="2">Glycan metabolism.</text>
</comment>
<name>A0AAW2SIT7_SESRA</name>
<dbReference type="Pfam" id="PF10250">
    <property type="entry name" value="O-FucT"/>
    <property type="match status" value="1"/>
</dbReference>
<evidence type="ECO:0000256" key="8">
    <source>
        <dbReference type="ARBA" id="ARBA00022989"/>
    </source>
</evidence>
<keyword evidence="11" id="KW-0294">Fucose metabolism</keyword>
<evidence type="ECO:0000256" key="11">
    <source>
        <dbReference type="ARBA" id="ARBA00023253"/>
    </source>
</evidence>
<evidence type="ECO:0000313" key="15">
    <source>
        <dbReference type="EMBL" id="KAL0392368.1"/>
    </source>
</evidence>
<keyword evidence="5" id="KW-0808">Transferase</keyword>
<evidence type="ECO:0000256" key="10">
    <source>
        <dbReference type="ARBA" id="ARBA00023180"/>
    </source>
</evidence>
<dbReference type="GO" id="GO:0016020">
    <property type="term" value="C:membrane"/>
    <property type="evidence" value="ECO:0007669"/>
    <property type="project" value="UniProtKB-SubCell"/>
</dbReference>
<gene>
    <name evidence="15" type="ORF">Sradi_2459600</name>
</gene>